<organism evidence="2 3">
    <name type="scientific">Pallidibacillus thermolactis</name>
    <dbReference type="NCBI Taxonomy" id="251051"/>
    <lineage>
        <taxon>Bacteria</taxon>
        <taxon>Bacillati</taxon>
        <taxon>Bacillota</taxon>
        <taxon>Bacilli</taxon>
        <taxon>Bacillales</taxon>
        <taxon>Bacillaceae</taxon>
        <taxon>Pallidibacillus</taxon>
    </lineage>
</organism>
<keyword evidence="2" id="KW-0012">Acyltransferase</keyword>
<dbReference type="GO" id="GO:0016746">
    <property type="term" value="F:acyltransferase activity"/>
    <property type="evidence" value="ECO:0007669"/>
    <property type="project" value="UniProtKB-KW"/>
</dbReference>
<feature type="domain" description="N-acetyltransferase" evidence="1">
    <location>
        <begin position="115"/>
        <end position="252"/>
    </location>
</feature>
<protein>
    <submittedName>
        <fullName evidence="2">GNAT family N-acetyltransferase</fullName>
        <ecNumber evidence="2">2.3.1.-</ecNumber>
    </submittedName>
</protein>
<proteinExistence type="predicted"/>
<evidence type="ECO:0000313" key="2">
    <source>
        <dbReference type="EMBL" id="MCU9594977.1"/>
    </source>
</evidence>
<dbReference type="Gene3D" id="3.40.630.30">
    <property type="match status" value="1"/>
</dbReference>
<dbReference type="EC" id="2.3.1.-" evidence="2"/>
<dbReference type="CDD" id="cd04301">
    <property type="entry name" value="NAT_SF"/>
    <property type="match status" value="1"/>
</dbReference>
<reference evidence="2 3" key="1">
    <citation type="submission" date="2022-10" db="EMBL/GenBank/DDBJ databases">
        <title>Description of Fervidibacillus gen. nov. in the family Fervidibacillaceae fam. nov. with two species, Fervidibacillus albus sp. nov., and Fervidibacillus halotolerans sp. nov., isolated from tidal flat sediments.</title>
        <authorList>
            <person name="Kwon K.K."/>
            <person name="Yang S.-H."/>
        </authorList>
    </citation>
    <scope>NUCLEOTIDE SEQUENCE [LARGE SCALE GENOMIC DNA]</scope>
    <source>
        <strain evidence="2 3">DSM 23332</strain>
    </source>
</reference>
<gene>
    <name evidence="2" type="ORF">OEV82_11055</name>
</gene>
<sequence>MNISFDNVHKFGKILFETQLFKHYHFPDMLNYYSENFVAFKQMPSIHEFESTSSYLREFHKKNGQNHLMFILPENKSLNHEFQKYLNLNEYDYSYNELYFIQPEDFPKFTKNPDIVVENVKSETMDTFLQLQFNIDLKFGVDFAKGKQAIYKTNFNNKNWKQVIAYYKGIPAGTLDLIISDTTVEIDNFVVLEHFQRRGIGTHMQKYVMEQFPNHVVILVAEGEGTARKMYIKQNYKCVGYQYEILKIMDDF</sequence>
<dbReference type="Proteomes" id="UP001208656">
    <property type="component" value="Unassembled WGS sequence"/>
</dbReference>
<dbReference type="InterPro" id="IPR000182">
    <property type="entry name" value="GNAT_dom"/>
</dbReference>
<evidence type="ECO:0000313" key="3">
    <source>
        <dbReference type="Proteomes" id="UP001208656"/>
    </source>
</evidence>
<dbReference type="Pfam" id="PF18467">
    <property type="entry name" value="DUF5613"/>
    <property type="match status" value="1"/>
</dbReference>
<comment type="caution">
    <text evidence="2">The sequence shown here is derived from an EMBL/GenBank/DDBJ whole genome shotgun (WGS) entry which is preliminary data.</text>
</comment>
<dbReference type="Pfam" id="PF00583">
    <property type="entry name" value="Acetyltransf_1"/>
    <property type="match status" value="1"/>
</dbReference>
<evidence type="ECO:0000259" key="1">
    <source>
        <dbReference type="PROSITE" id="PS51186"/>
    </source>
</evidence>
<keyword evidence="3" id="KW-1185">Reference proteome</keyword>
<accession>A0ABT2WLW0</accession>
<dbReference type="RefSeq" id="WP_263061912.1">
    <property type="nucleotide sequence ID" value="NZ_JAOUSE010000035.1"/>
</dbReference>
<name>A0ABT2WLW0_9BACI</name>
<dbReference type="InterPro" id="IPR016181">
    <property type="entry name" value="Acyl_CoA_acyltransferase"/>
</dbReference>
<dbReference type="PROSITE" id="PS51186">
    <property type="entry name" value="GNAT"/>
    <property type="match status" value="1"/>
</dbReference>
<dbReference type="InterPro" id="IPR040549">
    <property type="entry name" value="DUF5613"/>
</dbReference>
<dbReference type="SUPFAM" id="SSF55729">
    <property type="entry name" value="Acyl-CoA N-acyltransferases (Nat)"/>
    <property type="match status" value="1"/>
</dbReference>
<keyword evidence="2" id="KW-0808">Transferase</keyword>
<dbReference type="EMBL" id="JAOUSE010000035">
    <property type="protein sequence ID" value="MCU9594977.1"/>
    <property type="molecule type" value="Genomic_DNA"/>
</dbReference>